<organism evidence="7 8">
    <name type="scientific">Azohydromonas caseinilytica</name>
    <dbReference type="NCBI Taxonomy" id="2728836"/>
    <lineage>
        <taxon>Bacteria</taxon>
        <taxon>Pseudomonadati</taxon>
        <taxon>Pseudomonadota</taxon>
        <taxon>Betaproteobacteria</taxon>
        <taxon>Burkholderiales</taxon>
        <taxon>Sphaerotilaceae</taxon>
        <taxon>Azohydromonas</taxon>
    </lineage>
</organism>
<dbReference type="GO" id="GO:0015171">
    <property type="term" value="F:amino acid transmembrane transporter activity"/>
    <property type="evidence" value="ECO:0007669"/>
    <property type="project" value="TreeGrafter"/>
</dbReference>
<evidence type="ECO:0000256" key="3">
    <source>
        <dbReference type="ARBA" id="ARBA00022692"/>
    </source>
</evidence>
<evidence type="ECO:0000256" key="1">
    <source>
        <dbReference type="ARBA" id="ARBA00004651"/>
    </source>
</evidence>
<evidence type="ECO:0000313" key="8">
    <source>
        <dbReference type="Proteomes" id="UP000574067"/>
    </source>
</evidence>
<gene>
    <name evidence="7" type="ORF">HHL10_13235</name>
</gene>
<comment type="caution">
    <text evidence="7">The sequence shown here is derived from an EMBL/GenBank/DDBJ whole genome shotgun (WGS) entry which is preliminary data.</text>
</comment>
<dbReference type="PANTHER" id="PTHR30086">
    <property type="entry name" value="ARGININE EXPORTER PROTEIN ARGO"/>
    <property type="match status" value="1"/>
</dbReference>
<evidence type="ECO:0000256" key="4">
    <source>
        <dbReference type="ARBA" id="ARBA00022989"/>
    </source>
</evidence>
<evidence type="ECO:0000313" key="7">
    <source>
        <dbReference type="EMBL" id="NML15937.1"/>
    </source>
</evidence>
<evidence type="ECO:0000256" key="2">
    <source>
        <dbReference type="ARBA" id="ARBA00022475"/>
    </source>
</evidence>
<accession>A0A848F747</accession>
<proteinExistence type="predicted"/>
<dbReference type="AlphaFoldDB" id="A0A848F747"/>
<dbReference type="Proteomes" id="UP000574067">
    <property type="component" value="Unassembled WGS sequence"/>
</dbReference>
<dbReference type="Pfam" id="PF01810">
    <property type="entry name" value="LysE"/>
    <property type="match status" value="1"/>
</dbReference>
<dbReference type="GO" id="GO:0005886">
    <property type="term" value="C:plasma membrane"/>
    <property type="evidence" value="ECO:0007669"/>
    <property type="project" value="UniProtKB-SubCell"/>
</dbReference>
<name>A0A848F747_9BURK</name>
<feature type="transmembrane region" description="Helical" evidence="6">
    <location>
        <begin position="181"/>
        <end position="202"/>
    </location>
</feature>
<dbReference type="PANTHER" id="PTHR30086:SF20">
    <property type="entry name" value="ARGININE EXPORTER PROTEIN ARGO-RELATED"/>
    <property type="match status" value="1"/>
</dbReference>
<keyword evidence="5 6" id="KW-0472">Membrane</keyword>
<feature type="transmembrane region" description="Helical" evidence="6">
    <location>
        <begin position="152"/>
        <end position="174"/>
    </location>
</feature>
<evidence type="ECO:0000256" key="5">
    <source>
        <dbReference type="ARBA" id="ARBA00023136"/>
    </source>
</evidence>
<keyword evidence="3 6" id="KW-0812">Transmembrane</keyword>
<dbReference type="RefSeq" id="WP_169160847.1">
    <property type="nucleotide sequence ID" value="NZ_JABBFW010000008.1"/>
</dbReference>
<sequence>MTWLFVSAFGLGLIFNASPGAVFAESFRRGISGGYHQALYVQFGSLVGDATWAVLGLAGAGVIFALPAVRAPVAIVGALYLAYLGVQCFRDMNAAPAAAAAPVDGRARQGALASGASLSLTNPANVFYWAALGSVLGGLGVENPALEHYTVFFLGFMASSLIWCFVCAGLIHVLHRALPPLFTRLINALCGIALIGLAAATVRDVLLLG</sequence>
<keyword evidence="4 6" id="KW-1133">Transmembrane helix</keyword>
<protein>
    <submittedName>
        <fullName evidence="7">LysE family transporter</fullName>
    </submittedName>
</protein>
<comment type="subcellular location">
    <subcellularLocation>
        <location evidence="1">Cell membrane</location>
        <topology evidence="1">Multi-pass membrane protein</topology>
    </subcellularLocation>
</comment>
<feature type="transmembrane region" description="Helical" evidence="6">
    <location>
        <begin position="50"/>
        <end position="83"/>
    </location>
</feature>
<keyword evidence="2" id="KW-1003">Cell membrane</keyword>
<dbReference type="EMBL" id="JABBFW010000008">
    <property type="protein sequence ID" value="NML15937.1"/>
    <property type="molecule type" value="Genomic_DNA"/>
</dbReference>
<reference evidence="7 8" key="1">
    <citation type="submission" date="2020-04" db="EMBL/GenBank/DDBJ databases">
        <title>Azohydromonas sp. isolated from soil.</title>
        <authorList>
            <person name="Dahal R.H."/>
        </authorList>
    </citation>
    <scope>NUCLEOTIDE SEQUENCE [LARGE SCALE GENOMIC DNA]</scope>
    <source>
        <strain evidence="7 8">G-1-1-14</strain>
    </source>
</reference>
<dbReference type="InterPro" id="IPR001123">
    <property type="entry name" value="LeuE-type"/>
</dbReference>
<evidence type="ECO:0000256" key="6">
    <source>
        <dbReference type="SAM" id="Phobius"/>
    </source>
</evidence>
<keyword evidence="8" id="KW-1185">Reference proteome</keyword>